<keyword evidence="2" id="KW-1185">Reference proteome</keyword>
<name>A0ABT0IML4_9HYPH</name>
<reference evidence="1 2" key="1">
    <citation type="submission" date="2022-04" db="EMBL/GenBank/DDBJ databases">
        <title>Rhizobium coralii sp. nov., isolated from coral Turbinaria peltata.</title>
        <authorList>
            <person name="Sun H."/>
        </authorList>
    </citation>
    <scope>NUCLEOTIDE SEQUENCE [LARGE SCALE GENOMIC DNA]</scope>
    <source>
        <strain evidence="1 2">NTR19</strain>
    </source>
</reference>
<sequence>MDIEAGGNSDPERWDLKVEPLDNLIADLIRAANGVLGLGEFERARLLDRAYRGIRYAREVLGVQQDSLDRDSAIDFLTMSRSVQMFSDNEIKAALLEATGMIRDLRMTIEARAEAILREALRP</sequence>
<accession>A0ABT0IML4</accession>
<comment type="caution">
    <text evidence="1">The sequence shown here is derived from an EMBL/GenBank/DDBJ whole genome shotgun (WGS) entry which is preliminary data.</text>
</comment>
<dbReference type="EMBL" id="JALPRY010000004">
    <property type="protein sequence ID" value="MCK8779117.1"/>
    <property type="molecule type" value="Genomic_DNA"/>
</dbReference>
<proteinExistence type="predicted"/>
<evidence type="ECO:0000313" key="2">
    <source>
        <dbReference type="Proteomes" id="UP001202827"/>
    </source>
</evidence>
<organism evidence="1 2">
    <name type="scientific">Neorhizobium turbinariae</name>
    <dbReference type="NCBI Taxonomy" id="2937795"/>
    <lineage>
        <taxon>Bacteria</taxon>
        <taxon>Pseudomonadati</taxon>
        <taxon>Pseudomonadota</taxon>
        <taxon>Alphaproteobacteria</taxon>
        <taxon>Hyphomicrobiales</taxon>
        <taxon>Rhizobiaceae</taxon>
        <taxon>Rhizobium/Agrobacterium group</taxon>
        <taxon>Neorhizobium</taxon>
    </lineage>
</organism>
<gene>
    <name evidence="1" type="ORF">M0654_03870</name>
</gene>
<dbReference type="RefSeq" id="WP_248681927.1">
    <property type="nucleotide sequence ID" value="NZ_JALPRY010000004.1"/>
</dbReference>
<dbReference type="Proteomes" id="UP001202827">
    <property type="component" value="Unassembled WGS sequence"/>
</dbReference>
<evidence type="ECO:0000313" key="1">
    <source>
        <dbReference type="EMBL" id="MCK8779117.1"/>
    </source>
</evidence>
<protein>
    <submittedName>
        <fullName evidence="1">Uncharacterized protein</fullName>
    </submittedName>
</protein>